<evidence type="ECO:0000256" key="5">
    <source>
        <dbReference type="ARBA" id="ARBA00023163"/>
    </source>
</evidence>
<evidence type="ECO:0000313" key="8">
    <source>
        <dbReference type="EMBL" id="MDV2687321.1"/>
    </source>
</evidence>
<dbReference type="PRINTS" id="PR00050">
    <property type="entry name" value="COLDSHOCK"/>
</dbReference>
<comment type="subcellular location">
    <subcellularLocation>
        <location evidence="1 6">Cytoplasm</location>
    </subcellularLocation>
</comment>
<dbReference type="EMBL" id="JAWJBA010000583">
    <property type="protein sequence ID" value="MDV2687321.1"/>
    <property type="molecule type" value="Genomic_DNA"/>
</dbReference>
<dbReference type="PROSITE" id="PS00352">
    <property type="entry name" value="CSD_1"/>
    <property type="match status" value="1"/>
</dbReference>
<dbReference type="RefSeq" id="WP_317124278.1">
    <property type="nucleotide sequence ID" value="NZ_JAWJBA010000583.1"/>
</dbReference>
<keyword evidence="2" id="KW-0963">Cytoplasm</keyword>
<dbReference type="PANTHER" id="PTHR11544">
    <property type="entry name" value="COLD SHOCK DOMAIN CONTAINING PROTEINS"/>
    <property type="match status" value="1"/>
</dbReference>
<keyword evidence="9" id="KW-1185">Reference proteome</keyword>
<evidence type="ECO:0000256" key="3">
    <source>
        <dbReference type="ARBA" id="ARBA00023015"/>
    </source>
</evidence>
<evidence type="ECO:0000256" key="6">
    <source>
        <dbReference type="RuleBase" id="RU000408"/>
    </source>
</evidence>
<evidence type="ECO:0000259" key="7">
    <source>
        <dbReference type="PROSITE" id="PS51857"/>
    </source>
</evidence>
<dbReference type="Pfam" id="PF00313">
    <property type="entry name" value="CSD"/>
    <property type="match status" value="1"/>
</dbReference>
<gene>
    <name evidence="8" type="ORF">RYX56_23530</name>
</gene>
<feature type="non-terminal residue" evidence="8">
    <location>
        <position position="41"/>
    </location>
</feature>
<name>A0ABU3XHG2_9BACI</name>
<feature type="domain" description="CSD" evidence="7">
    <location>
        <begin position="1"/>
        <end position="41"/>
    </location>
</feature>
<dbReference type="Proteomes" id="UP001287282">
    <property type="component" value="Unassembled WGS sequence"/>
</dbReference>
<keyword evidence="5" id="KW-0804">Transcription</keyword>
<dbReference type="InterPro" id="IPR011129">
    <property type="entry name" value="CSD"/>
</dbReference>
<sequence>MEKGKVKWFNSEKGFGFIEREGDDDVFVHFSAIQGEGYKSL</sequence>
<accession>A0ABU3XHG2</accession>
<dbReference type="SMART" id="SM00357">
    <property type="entry name" value="CSP"/>
    <property type="match status" value="1"/>
</dbReference>
<proteinExistence type="predicted"/>
<evidence type="ECO:0000256" key="4">
    <source>
        <dbReference type="ARBA" id="ARBA00023159"/>
    </source>
</evidence>
<dbReference type="InterPro" id="IPR002059">
    <property type="entry name" value="CSP_DNA-bd"/>
</dbReference>
<dbReference type="InterPro" id="IPR012156">
    <property type="entry name" value="Cold_shock_CspA"/>
</dbReference>
<protein>
    <submittedName>
        <fullName evidence="8">Cold shock domain-containing protein</fullName>
    </submittedName>
</protein>
<dbReference type="CDD" id="cd04458">
    <property type="entry name" value="CSP_CDS"/>
    <property type="match status" value="1"/>
</dbReference>
<reference evidence="8 9" key="1">
    <citation type="submission" date="2023-10" db="EMBL/GenBank/DDBJ databases">
        <title>Screening of Alkalihalobacillus lindianensis BZ-TG-R113 and Its Alleviation of Salt Stress on Rapeseed Growth.</title>
        <authorList>
            <person name="Zhao B."/>
            <person name="Guo T."/>
        </authorList>
    </citation>
    <scope>NUCLEOTIDE SEQUENCE [LARGE SCALE GENOMIC DNA]</scope>
    <source>
        <strain evidence="8 9">BZ-TG-R113</strain>
    </source>
</reference>
<dbReference type="SUPFAM" id="SSF50249">
    <property type="entry name" value="Nucleic acid-binding proteins"/>
    <property type="match status" value="1"/>
</dbReference>
<evidence type="ECO:0000313" key="9">
    <source>
        <dbReference type="Proteomes" id="UP001287282"/>
    </source>
</evidence>
<dbReference type="Gene3D" id="2.40.50.140">
    <property type="entry name" value="Nucleic acid-binding proteins"/>
    <property type="match status" value="1"/>
</dbReference>
<dbReference type="InterPro" id="IPR050181">
    <property type="entry name" value="Cold_shock_domain"/>
</dbReference>
<dbReference type="InterPro" id="IPR012340">
    <property type="entry name" value="NA-bd_OB-fold"/>
</dbReference>
<dbReference type="InterPro" id="IPR019844">
    <property type="entry name" value="CSD_CS"/>
</dbReference>
<dbReference type="PIRSF" id="PIRSF002599">
    <property type="entry name" value="Cold_shock_A"/>
    <property type="match status" value="1"/>
</dbReference>
<keyword evidence="4" id="KW-0010">Activator</keyword>
<organism evidence="8 9">
    <name type="scientific">Alkalihalophilus lindianensis</name>
    <dbReference type="NCBI Taxonomy" id="1630542"/>
    <lineage>
        <taxon>Bacteria</taxon>
        <taxon>Bacillati</taxon>
        <taxon>Bacillota</taxon>
        <taxon>Bacilli</taxon>
        <taxon>Bacillales</taxon>
        <taxon>Bacillaceae</taxon>
        <taxon>Alkalihalophilus</taxon>
    </lineage>
</organism>
<evidence type="ECO:0000256" key="2">
    <source>
        <dbReference type="ARBA" id="ARBA00022490"/>
    </source>
</evidence>
<evidence type="ECO:0000256" key="1">
    <source>
        <dbReference type="ARBA" id="ARBA00004496"/>
    </source>
</evidence>
<comment type="caution">
    <text evidence="8">The sequence shown here is derived from an EMBL/GenBank/DDBJ whole genome shotgun (WGS) entry which is preliminary data.</text>
</comment>
<dbReference type="PROSITE" id="PS51857">
    <property type="entry name" value="CSD_2"/>
    <property type="match status" value="1"/>
</dbReference>
<keyword evidence="3" id="KW-0805">Transcription regulation</keyword>